<protein>
    <submittedName>
        <fullName evidence="2">Uncharacterized protein</fullName>
    </submittedName>
</protein>
<comment type="caution">
    <text evidence="2">The sequence shown here is derived from an EMBL/GenBank/DDBJ whole genome shotgun (WGS) entry which is preliminary data.</text>
</comment>
<gene>
    <name evidence="2" type="ORF">ENSA5_48030</name>
</gene>
<sequence>MRELIVASCLVSLVAGCKQTPEPPKKSPAAEPATKEAPSAEPLPAGVRVELANTEGRSCRRTLCVAGPGELDSVANRDLAELCRRSPGIVQRCEGERCATVWTSEQWQTGLDGMIGTLDQNEDGKVDEKDPSCSVGLAGWSTGAVIVSDALPRALAGDARVNADRAEVDRLLAIAPYFAEPGPDRAQLQIADNVRKAFIYRQTKSPAGDCSAAFEGGPWLSPAPVCGENTTCYDYDYSQKSDNLAYIGRRGSRSGNEVGHCNIVSLVAKIGLDNLARGQESYTQLVPPYSDGTHGGRELPHGPAKPDPVVVLPNEPEPD</sequence>
<name>A0A2S9XIE2_9BACT</name>
<dbReference type="EMBL" id="PVNK01000207">
    <property type="protein sequence ID" value="PRP92622.1"/>
    <property type="molecule type" value="Genomic_DNA"/>
</dbReference>
<dbReference type="Proteomes" id="UP000237968">
    <property type="component" value="Unassembled WGS sequence"/>
</dbReference>
<dbReference type="OrthoDB" id="9820649at2"/>
<reference evidence="2 3" key="1">
    <citation type="submission" date="2018-03" db="EMBL/GenBank/DDBJ databases">
        <title>Draft Genome Sequences of the Obligatory Marine Myxobacteria Enhygromyxa salina SWB005.</title>
        <authorList>
            <person name="Poehlein A."/>
            <person name="Moghaddam J.A."/>
            <person name="Harms H."/>
            <person name="Alanjari M."/>
            <person name="Koenig G.M."/>
            <person name="Daniel R."/>
            <person name="Schaeberle T.F."/>
        </authorList>
    </citation>
    <scope>NUCLEOTIDE SEQUENCE [LARGE SCALE GENOMIC DNA]</scope>
    <source>
        <strain evidence="2 3">SWB005</strain>
    </source>
</reference>
<feature type="region of interest" description="Disordered" evidence="1">
    <location>
        <begin position="18"/>
        <end position="44"/>
    </location>
</feature>
<dbReference type="PROSITE" id="PS51257">
    <property type="entry name" value="PROKAR_LIPOPROTEIN"/>
    <property type="match status" value="1"/>
</dbReference>
<proteinExistence type="predicted"/>
<feature type="region of interest" description="Disordered" evidence="1">
    <location>
        <begin position="284"/>
        <end position="319"/>
    </location>
</feature>
<evidence type="ECO:0000313" key="3">
    <source>
        <dbReference type="Proteomes" id="UP000237968"/>
    </source>
</evidence>
<evidence type="ECO:0000256" key="1">
    <source>
        <dbReference type="SAM" id="MobiDB-lite"/>
    </source>
</evidence>
<feature type="compositionally biased region" description="Low complexity" evidence="1">
    <location>
        <begin position="27"/>
        <end position="42"/>
    </location>
</feature>
<evidence type="ECO:0000313" key="2">
    <source>
        <dbReference type="EMBL" id="PRP92622.1"/>
    </source>
</evidence>
<organism evidence="2 3">
    <name type="scientific">Enhygromyxa salina</name>
    <dbReference type="NCBI Taxonomy" id="215803"/>
    <lineage>
        <taxon>Bacteria</taxon>
        <taxon>Pseudomonadati</taxon>
        <taxon>Myxococcota</taxon>
        <taxon>Polyangia</taxon>
        <taxon>Nannocystales</taxon>
        <taxon>Nannocystaceae</taxon>
        <taxon>Enhygromyxa</taxon>
    </lineage>
</organism>
<dbReference type="AlphaFoldDB" id="A0A2S9XIE2"/>
<dbReference type="RefSeq" id="WP_106394056.1">
    <property type="nucleotide sequence ID" value="NZ_PVNK01000207.1"/>
</dbReference>
<keyword evidence="3" id="KW-1185">Reference proteome</keyword>
<accession>A0A2S9XIE2</accession>